<evidence type="ECO:0000259" key="1">
    <source>
        <dbReference type="PROSITE" id="PS51379"/>
    </source>
</evidence>
<dbReference type="STRING" id="679926.Mpet_1116"/>
<name>E1RCY2_METP4</name>
<dbReference type="OrthoDB" id="28487at2157"/>
<feature type="domain" description="4Fe-4S ferredoxin-type" evidence="1">
    <location>
        <begin position="341"/>
        <end position="369"/>
    </location>
</feature>
<keyword evidence="3" id="KW-1185">Reference proteome</keyword>
<gene>
    <name evidence="2" type="ordered locus">Mpet_1116</name>
</gene>
<dbReference type="Pfam" id="PF00248">
    <property type="entry name" value="Aldo_ket_red"/>
    <property type="match status" value="1"/>
</dbReference>
<dbReference type="InterPro" id="IPR036812">
    <property type="entry name" value="NAD(P)_OxRdtase_dom_sf"/>
</dbReference>
<proteinExistence type="predicted"/>
<dbReference type="SUPFAM" id="SSF51430">
    <property type="entry name" value="NAD(P)-linked oxidoreductase"/>
    <property type="match status" value="1"/>
</dbReference>
<reference evidence="2 3" key="1">
    <citation type="journal article" date="2010" name="Stand. Genomic Sci.">
        <title>Complete genome sequence of Methanoplanus petrolearius type strain (SEBR 4847).</title>
        <authorList>
            <person name="Brambilla E."/>
            <person name="Djao O.D."/>
            <person name="Daligault H."/>
            <person name="Lapidus A."/>
            <person name="Lucas S."/>
            <person name="Hammon N."/>
            <person name="Nolan M."/>
            <person name="Tice H."/>
            <person name="Cheng J.F."/>
            <person name="Han C."/>
            <person name="Tapia R."/>
            <person name="Goodwin L."/>
            <person name="Pitluck S."/>
            <person name="Liolios K."/>
            <person name="Ivanova N."/>
            <person name="Mavromatis K."/>
            <person name="Mikhailova N."/>
            <person name="Pati A."/>
            <person name="Chen A."/>
            <person name="Palaniappan K."/>
            <person name="Land M."/>
            <person name="Hauser L."/>
            <person name="Chang Y.J."/>
            <person name="Jeffries C.D."/>
            <person name="Rohde M."/>
            <person name="Spring S."/>
            <person name="Sikorski J."/>
            <person name="Goker M."/>
            <person name="Woyke T."/>
            <person name="Bristow J."/>
            <person name="Eisen J.A."/>
            <person name="Markowitz V."/>
            <person name="Hugenholtz P."/>
            <person name="Kyrpides N.C."/>
            <person name="Klenk H.P."/>
        </authorList>
    </citation>
    <scope>NUCLEOTIDE SEQUENCE [LARGE SCALE GENOMIC DNA]</scope>
    <source>
        <strain evidence="3">DSM 11571 / OCM 486 / SEBR 4847</strain>
    </source>
</reference>
<dbReference type="eggNOG" id="arCOG01625">
    <property type="taxonomic scope" value="Archaea"/>
</dbReference>
<dbReference type="InterPro" id="IPR053135">
    <property type="entry name" value="AKR2_Oxidoreductase"/>
</dbReference>
<dbReference type="InterPro" id="IPR017900">
    <property type="entry name" value="4Fe4S_Fe_S_CS"/>
</dbReference>
<dbReference type="AlphaFoldDB" id="E1RCY2"/>
<dbReference type="Gene3D" id="3.20.20.100">
    <property type="entry name" value="NADP-dependent oxidoreductase domain"/>
    <property type="match status" value="1"/>
</dbReference>
<dbReference type="PROSITE" id="PS00198">
    <property type="entry name" value="4FE4S_FER_1"/>
    <property type="match status" value="1"/>
</dbReference>
<dbReference type="SUPFAM" id="SSF46548">
    <property type="entry name" value="alpha-helical ferredoxin"/>
    <property type="match status" value="1"/>
</dbReference>
<dbReference type="HOGENOM" id="CLU_023205_3_2_2"/>
<protein>
    <submittedName>
        <fullName evidence="2">Aldo/keto reductase</fullName>
    </submittedName>
</protein>
<dbReference type="InterPro" id="IPR023210">
    <property type="entry name" value="NADP_OxRdtase_dom"/>
</dbReference>
<dbReference type="InterPro" id="IPR017896">
    <property type="entry name" value="4Fe4S_Fe-S-bd"/>
</dbReference>
<dbReference type="KEGG" id="mpi:Mpet_1116"/>
<dbReference type="Proteomes" id="UP000006565">
    <property type="component" value="Chromosome"/>
</dbReference>
<evidence type="ECO:0000313" key="2">
    <source>
        <dbReference type="EMBL" id="ADN35882.1"/>
    </source>
</evidence>
<dbReference type="PANTHER" id="PTHR43312">
    <property type="entry name" value="D-THREO-ALDOSE 1-DEHYDROGENASE"/>
    <property type="match status" value="1"/>
</dbReference>
<dbReference type="GO" id="GO:0016491">
    <property type="term" value="F:oxidoreductase activity"/>
    <property type="evidence" value="ECO:0007669"/>
    <property type="project" value="UniProtKB-ARBA"/>
</dbReference>
<dbReference type="PROSITE" id="PS51379">
    <property type="entry name" value="4FE4S_FER_2"/>
    <property type="match status" value="1"/>
</dbReference>
<dbReference type="CDD" id="cd19096">
    <property type="entry name" value="AKR_Fe-S_oxidoreductase"/>
    <property type="match status" value="1"/>
</dbReference>
<sequence>MQYRTVPKNGDELSALGFGAMRLPTKRGRIDEEKATKQIRYAIDNGINYIDTAFPYHNNESENFLGRALQEGYREKIKLATKLPVWAVKSREDMDKYLNIQLEKLQTDHIDYYMLHGLNSATWEKSKKYGVFDFFSKAKKQGKIINAGFSFHGDRKTFIEIVDSYDWEFCQIQYNYIDEDIQAGKEGLLYAASKDLAVMIMEPLRGGNLADKVPGEVTRLYSEAETKRTPADWAFRWIWNHPEVTVVLSGMNDERHIEENIRTCNSAFPNSMTEKELAIIDKAKETYKKLLKVPCTGCSYCMPCPFGVNIPMCFEYYNQYYSGSSKFMTRGMYACHLMGVMGETANASLCRNCGKCLKACPQHIAIPDELKKATKTLEGWRTKLIMPLAKRHLPTDMNE</sequence>
<organism evidence="2 3">
    <name type="scientific">Methanolacinia petrolearia (strain DSM 11571 / OCM 486 / SEBR 4847)</name>
    <name type="common">Methanoplanus petrolearius</name>
    <dbReference type="NCBI Taxonomy" id="679926"/>
    <lineage>
        <taxon>Archaea</taxon>
        <taxon>Methanobacteriati</taxon>
        <taxon>Methanobacteriota</taxon>
        <taxon>Stenosarchaea group</taxon>
        <taxon>Methanomicrobia</taxon>
        <taxon>Methanomicrobiales</taxon>
        <taxon>Methanomicrobiaceae</taxon>
        <taxon>Methanolacinia</taxon>
    </lineage>
</organism>
<evidence type="ECO:0000313" key="3">
    <source>
        <dbReference type="Proteomes" id="UP000006565"/>
    </source>
</evidence>
<dbReference type="EMBL" id="CP002117">
    <property type="protein sequence ID" value="ADN35882.1"/>
    <property type="molecule type" value="Genomic_DNA"/>
</dbReference>
<dbReference type="PANTHER" id="PTHR43312:SF2">
    <property type="entry name" value="OXIDOREDUCTASE"/>
    <property type="match status" value="1"/>
</dbReference>
<dbReference type="Pfam" id="PF13187">
    <property type="entry name" value="Fer4_9"/>
    <property type="match status" value="1"/>
</dbReference>
<accession>E1RCY2</accession>